<dbReference type="AlphaFoldDB" id="A0A9P0LT92"/>
<feature type="region of interest" description="Disordered" evidence="2">
    <location>
        <begin position="469"/>
        <end position="587"/>
    </location>
</feature>
<feature type="coiled-coil region" evidence="1">
    <location>
        <begin position="16"/>
        <end position="50"/>
    </location>
</feature>
<protein>
    <submittedName>
        <fullName evidence="3">Uncharacterized protein</fullName>
    </submittedName>
</protein>
<dbReference type="OrthoDB" id="10455766at2759"/>
<feature type="compositionally biased region" description="Polar residues" evidence="2">
    <location>
        <begin position="97"/>
        <end position="135"/>
    </location>
</feature>
<keyword evidence="4" id="KW-1185">Reference proteome</keyword>
<organism evidence="3 4">
    <name type="scientific">Acanthoscelides obtectus</name>
    <name type="common">Bean weevil</name>
    <name type="synonym">Bruchus obtectus</name>
    <dbReference type="NCBI Taxonomy" id="200917"/>
    <lineage>
        <taxon>Eukaryota</taxon>
        <taxon>Metazoa</taxon>
        <taxon>Ecdysozoa</taxon>
        <taxon>Arthropoda</taxon>
        <taxon>Hexapoda</taxon>
        <taxon>Insecta</taxon>
        <taxon>Pterygota</taxon>
        <taxon>Neoptera</taxon>
        <taxon>Endopterygota</taxon>
        <taxon>Coleoptera</taxon>
        <taxon>Polyphaga</taxon>
        <taxon>Cucujiformia</taxon>
        <taxon>Chrysomeloidea</taxon>
        <taxon>Chrysomelidae</taxon>
        <taxon>Bruchinae</taxon>
        <taxon>Bruchini</taxon>
        <taxon>Acanthoscelides</taxon>
    </lineage>
</organism>
<dbReference type="EMBL" id="CAKOFQ010007446">
    <property type="protein sequence ID" value="CAH2001367.1"/>
    <property type="molecule type" value="Genomic_DNA"/>
</dbReference>
<feature type="region of interest" description="Disordered" evidence="2">
    <location>
        <begin position="737"/>
        <end position="801"/>
    </location>
</feature>
<feature type="compositionally biased region" description="Polar residues" evidence="2">
    <location>
        <begin position="470"/>
        <end position="480"/>
    </location>
</feature>
<feature type="compositionally biased region" description="Basic and acidic residues" evidence="2">
    <location>
        <begin position="172"/>
        <end position="183"/>
    </location>
</feature>
<feature type="compositionally biased region" description="Basic and acidic residues" evidence="2">
    <location>
        <begin position="508"/>
        <end position="523"/>
    </location>
</feature>
<feature type="compositionally biased region" description="Low complexity" evidence="2">
    <location>
        <begin position="486"/>
        <end position="499"/>
    </location>
</feature>
<name>A0A9P0LT92_ACAOB</name>
<gene>
    <name evidence="3" type="ORF">ACAOBT_LOCUS26146</name>
</gene>
<keyword evidence="1" id="KW-0175">Coiled coil</keyword>
<feature type="region of interest" description="Disordered" evidence="2">
    <location>
        <begin position="97"/>
        <end position="238"/>
    </location>
</feature>
<feature type="compositionally biased region" description="Polar residues" evidence="2">
    <location>
        <begin position="434"/>
        <end position="449"/>
    </location>
</feature>
<dbReference type="Proteomes" id="UP001152888">
    <property type="component" value="Unassembled WGS sequence"/>
</dbReference>
<evidence type="ECO:0000313" key="4">
    <source>
        <dbReference type="Proteomes" id="UP001152888"/>
    </source>
</evidence>
<sequence>MTGKKTTRAATMELDLEAYRIKNQNLSEHLAKALQEKAQAYQQINYLNKQYWRLHRKYVSIKKIIQLHMRDSVALLTNFQDNYSNFFMLENDSTTESSARSNLSQNASTSLHNRSQSARLHNSRSQRSASTTNDESLAEGIPKVTTVRKQYDDKESTPRASTSGHGNSPSPKRSDAESPKRMAEVQVNISKRKGSPEEDRSWDVNVRLRAGSNGNMNGISDSSDVEDNDEEDNGEEDVEEKLNTIQEEDESNYWCESVKRLKLMVTGGVSPPTAELDPDSSMACQLDDTVVDRTNTTLQMQESDSPAQRRRRIADKYNPTSNVSGSTTVDDFNAGSTVDATTDDLEHCNDLSKSSRYFMMKSLNLQDEASANIMETNASFQTSTPFGEISSRLRTRSKTSSATTASPCTILKRASSQVTTLESRDVTMQPKRIFTNNDETKNTSAITSEHNIDEQKIPDMVRSKQKINNKLKSQSSNNEVENICDSNISNRTSSNSKSSGTKVIVSGRDGKVDKNGCNDKNQSETDTTETYSDDPQSEEKENRYKKTAISCSKSPKNSCSETNEKRRGRLRKARAKSESETDSATSDEEFTLINKHKKLVMVNDRKRIQPKRNSSSEIESSCDDSTLSEIEEVNISAKNDSAVGSPTSNVDRTVTTTCKGDGTVTEIENIPNRGRGRPKRMSAITLKDAKKIVKVVLDRLEIESYTATTGQLVQQIEQLNQVAIKTKKKELVLKKGQAETPTVEIEEPKQSSSPAMKKVKRLIPLQRLIEVNKNSPRPTRAAKPNRPLCESNLKKKLRRSK</sequence>
<proteinExistence type="predicted"/>
<evidence type="ECO:0000256" key="1">
    <source>
        <dbReference type="SAM" id="Coils"/>
    </source>
</evidence>
<accession>A0A9P0LT92</accession>
<evidence type="ECO:0000313" key="3">
    <source>
        <dbReference type="EMBL" id="CAH2001367.1"/>
    </source>
</evidence>
<evidence type="ECO:0000256" key="2">
    <source>
        <dbReference type="SAM" id="MobiDB-lite"/>
    </source>
</evidence>
<feature type="region of interest" description="Disordered" evidence="2">
    <location>
        <begin position="429"/>
        <end position="455"/>
    </location>
</feature>
<feature type="compositionally biased region" description="Acidic residues" evidence="2">
    <location>
        <begin position="223"/>
        <end position="238"/>
    </location>
</feature>
<feature type="compositionally biased region" description="Polar residues" evidence="2">
    <location>
        <begin position="158"/>
        <end position="171"/>
    </location>
</feature>
<comment type="caution">
    <text evidence="3">The sequence shown here is derived from an EMBL/GenBank/DDBJ whole genome shotgun (WGS) entry which is preliminary data.</text>
</comment>
<reference evidence="3" key="1">
    <citation type="submission" date="2022-03" db="EMBL/GenBank/DDBJ databases">
        <authorList>
            <person name="Sayadi A."/>
        </authorList>
    </citation>
    <scope>NUCLEOTIDE SEQUENCE</scope>
</reference>
<feature type="compositionally biased region" description="Polar residues" evidence="2">
    <location>
        <begin position="549"/>
        <end position="561"/>
    </location>
</feature>